<dbReference type="OrthoDB" id="3258282at2759"/>
<evidence type="ECO:0000256" key="1">
    <source>
        <dbReference type="SAM" id="Coils"/>
    </source>
</evidence>
<evidence type="ECO:0000313" key="4">
    <source>
        <dbReference type="Proteomes" id="UP000298061"/>
    </source>
</evidence>
<protein>
    <submittedName>
        <fullName evidence="3">Uncharacterized protein</fullName>
    </submittedName>
</protein>
<gene>
    <name evidence="3" type="ORF">EWM64_g4362</name>
</gene>
<comment type="caution">
    <text evidence="3">The sequence shown here is derived from an EMBL/GenBank/DDBJ whole genome shotgun (WGS) entry which is preliminary data.</text>
</comment>
<keyword evidence="1" id="KW-0175">Coiled coil</keyword>
<feature type="compositionally biased region" description="Basic and acidic residues" evidence="2">
    <location>
        <begin position="132"/>
        <end position="145"/>
    </location>
</feature>
<reference evidence="3 4" key="1">
    <citation type="submission" date="2019-02" db="EMBL/GenBank/DDBJ databases">
        <title>Genome sequencing of the rare red list fungi Hericium alpestre (H. flagellum).</title>
        <authorList>
            <person name="Buettner E."/>
            <person name="Kellner H."/>
        </authorList>
    </citation>
    <scope>NUCLEOTIDE SEQUENCE [LARGE SCALE GENOMIC DNA]</scope>
    <source>
        <strain evidence="3 4">DSM 108284</strain>
    </source>
</reference>
<sequence>MPSHHREDSGLRYFQTSPVRGQLEPYDGDARTGWRYLQCTDTPNELKVLLPPRTAQLYAQLLLAEEFELAKGSRGASWPRVLEIRHLKDRMIRKCQRLSRSTAPVPGVTASFRILHAPPDFRLKEMERWMKNEDTGRSNRKHPVEAVRTPTRSQSPAASVCSQCGPRASQAHSNHSHTSSARSSRISQGSRTSVSQRLPTRNPASGKRRASVSSQSTFTHSHSSNERLRQPAFASAQDKFSYLSPVVEERSERSVQATPVADAPPLPNPYGETPESMAEQQQQRQQQRAEEYAEQQRAEEAAQREHVISPDPLPHPYRPPSAMQPFGSLAMPEPITMPRAEVPNFGGSELSSVPPSLPPKEDGEEAGPSGRPIPRRRSSLKQPSTRLERASKVVSWAMDNDWTDQMLKFNHIVHAAESAGDDLDEARRKFKDEIADVKDLRSNITLALERLRLQTEQLELEERALHEHEDKLTSSFERLEEKEGRYKSTVKAVLDETKRVVYAADKKREAEVLS</sequence>
<feature type="compositionally biased region" description="Low complexity" evidence="2">
    <location>
        <begin position="168"/>
        <end position="191"/>
    </location>
</feature>
<accession>A0A4Z0A005</accession>
<dbReference type="EMBL" id="SFCI01000463">
    <property type="protein sequence ID" value="TFY79657.1"/>
    <property type="molecule type" value="Genomic_DNA"/>
</dbReference>
<feature type="compositionally biased region" description="Basic and acidic residues" evidence="2">
    <location>
        <begin position="287"/>
        <end position="308"/>
    </location>
</feature>
<dbReference type="STRING" id="135208.A0A4Z0A005"/>
<organism evidence="3 4">
    <name type="scientific">Hericium alpestre</name>
    <dbReference type="NCBI Taxonomy" id="135208"/>
    <lineage>
        <taxon>Eukaryota</taxon>
        <taxon>Fungi</taxon>
        <taxon>Dikarya</taxon>
        <taxon>Basidiomycota</taxon>
        <taxon>Agaricomycotina</taxon>
        <taxon>Agaricomycetes</taxon>
        <taxon>Russulales</taxon>
        <taxon>Hericiaceae</taxon>
        <taxon>Hericium</taxon>
    </lineage>
</organism>
<feature type="compositionally biased region" description="Polar residues" evidence="2">
    <location>
        <begin position="150"/>
        <end position="162"/>
    </location>
</feature>
<feature type="region of interest" description="Disordered" evidence="2">
    <location>
        <begin position="132"/>
        <end position="230"/>
    </location>
</feature>
<feature type="coiled-coil region" evidence="1">
    <location>
        <begin position="423"/>
        <end position="471"/>
    </location>
</feature>
<name>A0A4Z0A005_9AGAM</name>
<dbReference type="AlphaFoldDB" id="A0A4Z0A005"/>
<feature type="region of interest" description="Disordered" evidence="2">
    <location>
        <begin position="249"/>
        <end position="389"/>
    </location>
</feature>
<feature type="compositionally biased region" description="Polar residues" evidence="2">
    <location>
        <begin position="192"/>
        <end position="203"/>
    </location>
</feature>
<evidence type="ECO:0000313" key="3">
    <source>
        <dbReference type="EMBL" id="TFY79657.1"/>
    </source>
</evidence>
<evidence type="ECO:0000256" key="2">
    <source>
        <dbReference type="SAM" id="MobiDB-lite"/>
    </source>
</evidence>
<keyword evidence="4" id="KW-1185">Reference proteome</keyword>
<dbReference type="Proteomes" id="UP000298061">
    <property type="component" value="Unassembled WGS sequence"/>
</dbReference>
<feature type="compositionally biased region" description="Low complexity" evidence="2">
    <location>
        <begin position="211"/>
        <end position="222"/>
    </location>
</feature>
<proteinExistence type="predicted"/>